<dbReference type="PROSITE" id="PS01125">
    <property type="entry name" value="ROK"/>
    <property type="match status" value="1"/>
</dbReference>
<reference evidence="9 10" key="1">
    <citation type="submission" date="2019-03" db="EMBL/GenBank/DDBJ databases">
        <title>Genomic Encyclopedia of Type Strains, Phase IV (KMG-IV): sequencing the most valuable type-strain genomes for metagenomic binning, comparative biology and taxonomic classification.</title>
        <authorList>
            <person name="Goeker M."/>
        </authorList>
    </citation>
    <scope>NUCLEOTIDE SEQUENCE [LARGE SCALE GENOMIC DNA]</scope>
    <source>
        <strain evidence="9 10">DSM 28697</strain>
    </source>
</reference>
<evidence type="ECO:0000256" key="3">
    <source>
        <dbReference type="ARBA" id="ARBA00014701"/>
    </source>
</evidence>
<dbReference type="GO" id="GO:0006096">
    <property type="term" value="P:glycolytic process"/>
    <property type="evidence" value="ECO:0007669"/>
    <property type="project" value="InterPro"/>
</dbReference>
<dbReference type="AlphaFoldDB" id="A0A4R6U7M8"/>
<keyword evidence="5" id="KW-0547">Nucleotide-binding</keyword>
<dbReference type="PANTHER" id="PTHR18964:SF149">
    <property type="entry name" value="BIFUNCTIONAL UDP-N-ACETYLGLUCOSAMINE 2-EPIMERASE_N-ACETYLMANNOSAMINE KINASE"/>
    <property type="match status" value="1"/>
</dbReference>
<keyword evidence="6 9" id="KW-0418">Kinase</keyword>
<dbReference type="GO" id="GO:0004340">
    <property type="term" value="F:glucokinase activity"/>
    <property type="evidence" value="ECO:0007669"/>
    <property type="project" value="UniProtKB-EC"/>
</dbReference>
<evidence type="ECO:0000256" key="8">
    <source>
        <dbReference type="ARBA" id="ARBA00032386"/>
    </source>
</evidence>
<keyword evidence="4" id="KW-0808">Transferase</keyword>
<dbReference type="EC" id="2.7.1.2" evidence="2"/>
<dbReference type="Gene3D" id="3.30.420.40">
    <property type="match status" value="2"/>
</dbReference>
<dbReference type="GO" id="GO:0005524">
    <property type="term" value="F:ATP binding"/>
    <property type="evidence" value="ECO:0007669"/>
    <property type="project" value="UniProtKB-KW"/>
</dbReference>
<protein>
    <recommendedName>
        <fullName evidence="3">Glucokinase</fullName>
        <ecNumber evidence="2">2.7.1.2</ecNumber>
    </recommendedName>
    <alternativeName>
        <fullName evidence="8">Glucose kinase</fullName>
    </alternativeName>
</protein>
<proteinExistence type="inferred from homology"/>
<keyword evidence="7" id="KW-0067">ATP-binding</keyword>
<comment type="similarity">
    <text evidence="1">Belongs to the ROK (NagC/XylR) family.</text>
</comment>
<dbReference type="InterPro" id="IPR004654">
    <property type="entry name" value="ROK_glcA"/>
</dbReference>
<dbReference type="GO" id="GO:0005737">
    <property type="term" value="C:cytoplasm"/>
    <property type="evidence" value="ECO:0007669"/>
    <property type="project" value="InterPro"/>
</dbReference>
<dbReference type="Proteomes" id="UP000295632">
    <property type="component" value="Unassembled WGS sequence"/>
</dbReference>
<organism evidence="9 10">
    <name type="scientific">Aureibacillus halotolerans</name>
    <dbReference type="NCBI Taxonomy" id="1508390"/>
    <lineage>
        <taxon>Bacteria</taxon>
        <taxon>Bacillati</taxon>
        <taxon>Bacillota</taxon>
        <taxon>Bacilli</taxon>
        <taxon>Bacillales</taxon>
        <taxon>Bacillaceae</taxon>
        <taxon>Aureibacillus</taxon>
    </lineage>
</organism>
<dbReference type="InterPro" id="IPR000600">
    <property type="entry name" value="ROK"/>
</dbReference>
<evidence type="ECO:0000313" key="9">
    <source>
        <dbReference type="EMBL" id="TDQ41692.1"/>
    </source>
</evidence>
<accession>A0A4R6U7M8</accession>
<name>A0A4R6U7M8_9BACI</name>
<dbReference type="OrthoDB" id="9810372at2"/>
<dbReference type="InterPro" id="IPR043129">
    <property type="entry name" value="ATPase_NBD"/>
</dbReference>
<evidence type="ECO:0000256" key="2">
    <source>
        <dbReference type="ARBA" id="ARBA00012323"/>
    </source>
</evidence>
<dbReference type="InterPro" id="IPR049874">
    <property type="entry name" value="ROK_cs"/>
</dbReference>
<evidence type="ECO:0000256" key="1">
    <source>
        <dbReference type="ARBA" id="ARBA00006479"/>
    </source>
</evidence>
<dbReference type="PANTHER" id="PTHR18964">
    <property type="entry name" value="ROK (REPRESSOR, ORF, KINASE) FAMILY"/>
    <property type="match status" value="1"/>
</dbReference>
<evidence type="ECO:0000313" key="10">
    <source>
        <dbReference type="Proteomes" id="UP000295632"/>
    </source>
</evidence>
<evidence type="ECO:0000256" key="7">
    <source>
        <dbReference type="ARBA" id="ARBA00022840"/>
    </source>
</evidence>
<evidence type="ECO:0000256" key="6">
    <source>
        <dbReference type="ARBA" id="ARBA00022777"/>
    </source>
</evidence>
<evidence type="ECO:0000256" key="4">
    <source>
        <dbReference type="ARBA" id="ARBA00022679"/>
    </source>
</evidence>
<dbReference type="NCBIfam" id="TIGR00744">
    <property type="entry name" value="ROK_glcA_fam"/>
    <property type="match status" value="1"/>
</dbReference>
<sequence>MESTVLAAADIGGTSIKLGLLSGTGDILDKWELPTDLANNGEAIPEQLAHSLLDRLKRNGLGKENVRGLGVGCPGFMDMDHGFVHQAVNIGWRDFPLKERLEKATGLSVIVDNDANVAALGEMWKGAGNDESDCLCITLGTGVGGGVIINNDIVHGTSGLAGEIGHVTVIRVGGARCNCGRQGCLETVCSATGIVRLAEEALETSPSITSSLRTLQGTLTAKAIFDAAKEDDALAKQVVDFVTAELGHVLAQFANVLNPKVIVIGGGVSKAGDALLRPVRQAFTNAALPLIAESCRIEEALLGNDAGIVGCAWLVNEKV</sequence>
<dbReference type="RefSeq" id="WP_133579547.1">
    <property type="nucleotide sequence ID" value="NZ_SNYJ01000003.1"/>
</dbReference>
<comment type="caution">
    <text evidence="9">The sequence shown here is derived from an EMBL/GenBank/DDBJ whole genome shotgun (WGS) entry which is preliminary data.</text>
</comment>
<keyword evidence="10" id="KW-1185">Reference proteome</keyword>
<dbReference type="EMBL" id="SNYJ01000003">
    <property type="protein sequence ID" value="TDQ41692.1"/>
    <property type="molecule type" value="Genomic_DNA"/>
</dbReference>
<dbReference type="SUPFAM" id="SSF53067">
    <property type="entry name" value="Actin-like ATPase domain"/>
    <property type="match status" value="1"/>
</dbReference>
<evidence type="ECO:0000256" key="5">
    <source>
        <dbReference type="ARBA" id="ARBA00022741"/>
    </source>
</evidence>
<dbReference type="Pfam" id="PF00480">
    <property type="entry name" value="ROK"/>
    <property type="match status" value="1"/>
</dbReference>
<gene>
    <name evidence="9" type="ORF">EV213_103275</name>
</gene>